<evidence type="ECO:0000256" key="3">
    <source>
        <dbReference type="ARBA" id="ARBA00004065"/>
    </source>
</evidence>
<keyword evidence="10 12" id="KW-0378">Hydrolase</keyword>
<keyword evidence="7 12" id="KW-0540">Nuclease</keyword>
<dbReference type="Gene3D" id="3.30.420.10">
    <property type="entry name" value="Ribonuclease H-like superfamily/Ribonuclease H"/>
    <property type="match status" value="1"/>
</dbReference>
<sequence>MSPRRPVTIAGLHLESALAQTRGATAQTPLLVAGMDEVGRGAMAGPAVVGAVAVRVPTDEAPPPVRDSKALTDRRRRSLVPEVLDWAAAVGIGEASPAEIDEHGLSTALALAGRRAWSVLCRNAGAEPVALILDGRDDWLTRGTGREVVDEVPGPVPPVPQMVVKAEDQAATVAGASITAKVYRDDLMIALHEEFPAYGWAGNKGYGSAEHRAAIEQDGAVVHHRRSWALPVRRVEEPALFAWGEDTGPDDGREGAWP</sequence>
<dbReference type="GO" id="GO:0005737">
    <property type="term" value="C:cytoplasm"/>
    <property type="evidence" value="ECO:0007669"/>
    <property type="project" value="UniProtKB-SubCell"/>
</dbReference>
<dbReference type="CDD" id="cd07182">
    <property type="entry name" value="RNase_HII_bacteria_HII_like"/>
    <property type="match status" value="1"/>
</dbReference>
<dbReference type="GO" id="GO:0003723">
    <property type="term" value="F:RNA binding"/>
    <property type="evidence" value="ECO:0007669"/>
    <property type="project" value="UniProtKB-UniRule"/>
</dbReference>
<reference evidence="15 16" key="1">
    <citation type="submission" date="2017-02" db="EMBL/GenBank/DDBJ databases">
        <authorList>
            <person name="Peterson S.W."/>
        </authorList>
    </citation>
    <scope>NUCLEOTIDE SEQUENCE [LARGE SCALE GENOMIC DNA]</scope>
    <source>
        <strain evidence="15 16">2B3F</strain>
    </source>
</reference>
<dbReference type="PANTHER" id="PTHR10954:SF18">
    <property type="entry name" value="RIBONUCLEASE HII"/>
    <property type="match status" value="1"/>
</dbReference>
<keyword evidence="6" id="KW-0963">Cytoplasm</keyword>
<feature type="binding site" evidence="12">
    <location>
        <position position="36"/>
    </location>
    <ligand>
        <name>a divalent metal cation</name>
        <dbReference type="ChEBI" id="CHEBI:60240"/>
    </ligand>
</feature>
<evidence type="ECO:0000256" key="1">
    <source>
        <dbReference type="ARBA" id="ARBA00000077"/>
    </source>
</evidence>
<dbReference type="InterPro" id="IPR024567">
    <property type="entry name" value="RNase_HII/HIII_dom"/>
</dbReference>
<evidence type="ECO:0000256" key="4">
    <source>
        <dbReference type="ARBA" id="ARBA00004496"/>
    </source>
</evidence>
<keyword evidence="8 12" id="KW-0479">Metal-binding</keyword>
<evidence type="ECO:0000256" key="5">
    <source>
        <dbReference type="ARBA" id="ARBA00007383"/>
    </source>
</evidence>
<evidence type="ECO:0000259" key="14">
    <source>
        <dbReference type="PROSITE" id="PS51975"/>
    </source>
</evidence>
<evidence type="ECO:0000256" key="12">
    <source>
        <dbReference type="PROSITE-ProRule" id="PRU01319"/>
    </source>
</evidence>
<feature type="domain" description="RNase H type-2" evidence="14">
    <location>
        <begin position="30"/>
        <end position="240"/>
    </location>
</feature>
<protein>
    <recommendedName>
        <fullName evidence="13">Ribonuclease</fullName>
        <ecNumber evidence="13">3.1.26.4</ecNumber>
    </recommendedName>
</protein>
<comment type="similarity">
    <text evidence="5 13">Belongs to the RNase HII family.</text>
</comment>
<comment type="subcellular location">
    <subcellularLocation>
        <location evidence="4">Cytoplasm</location>
    </subcellularLocation>
</comment>
<dbReference type="PANTHER" id="PTHR10954">
    <property type="entry name" value="RIBONUCLEASE H2 SUBUNIT A"/>
    <property type="match status" value="1"/>
</dbReference>
<dbReference type="GO" id="GO:0004523">
    <property type="term" value="F:RNA-DNA hybrid ribonuclease activity"/>
    <property type="evidence" value="ECO:0007669"/>
    <property type="project" value="UniProtKB-UniRule"/>
</dbReference>
<evidence type="ECO:0000256" key="8">
    <source>
        <dbReference type="ARBA" id="ARBA00022723"/>
    </source>
</evidence>
<dbReference type="GO" id="GO:0043137">
    <property type="term" value="P:DNA replication, removal of RNA primer"/>
    <property type="evidence" value="ECO:0007669"/>
    <property type="project" value="TreeGrafter"/>
</dbReference>
<dbReference type="InterPro" id="IPR001352">
    <property type="entry name" value="RNase_HII/HIII"/>
</dbReference>
<dbReference type="EC" id="3.1.26.4" evidence="13"/>
<comment type="catalytic activity">
    <reaction evidence="1 12 13">
        <text>Endonucleolytic cleavage to 5'-phosphomonoester.</text>
        <dbReference type="EC" id="3.1.26.4"/>
    </reaction>
</comment>
<dbReference type="PROSITE" id="PS51975">
    <property type="entry name" value="RNASE_H_2"/>
    <property type="match status" value="1"/>
</dbReference>
<dbReference type="GO" id="GO:0006298">
    <property type="term" value="P:mismatch repair"/>
    <property type="evidence" value="ECO:0007669"/>
    <property type="project" value="TreeGrafter"/>
</dbReference>
<evidence type="ECO:0000256" key="10">
    <source>
        <dbReference type="ARBA" id="ARBA00022801"/>
    </source>
</evidence>
<name>A0A1R4J3E0_9MICC</name>
<accession>A0A1R4J3E0</accession>
<evidence type="ECO:0000256" key="7">
    <source>
        <dbReference type="ARBA" id="ARBA00022722"/>
    </source>
</evidence>
<feature type="binding site" evidence="12">
    <location>
        <position position="37"/>
    </location>
    <ligand>
        <name>a divalent metal cation</name>
        <dbReference type="ChEBI" id="CHEBI:60240"/>
    </ligand>
</feature>
<dbReference type="GO" id="GO:0046872">
    <property type="term" value="F:metal ion binding"/>
    <property type="evidence" value="ECO:0007669"/>
    <property type="project" value="UniProtKB-KW"/>
</dbReference>
<dbReference type="InterPro" id="IPR012337">
    <property type="entry name" value="RNaseH-like_sf"/>
</dbReference>
<comment type="cofactor">
    <cofactor evidence="2">
        <name>Mg(2+)</name>
        <dbReference type="ChEBI" id="CHEBI:18420"/>
    </cofactor>
</comment>
<dbReference type="EMBL" id="FUKP01000041">
    <property type="protein sequence ID" value="SJN26620.1"/>
    <property type="molecule type" value="Genomic_DNA"/>
</dbReference>
<dbReference type="SUPFAM" id="SSF53098">
    <property type="entry name" value="Ribonuclease H-like"/>
    <property type="match status" value="1"/>
</dbReference>
<feature type="binding site" evidence="12">
    <location>
        <position position="134"/>
    </location>
    <ligand>
        <name>a divalent metal cation</name>
        <dbReference type="ChEBI" id="CHEBI:60240"/>
    </ligand>
</feature>
<evidence type="ECO:0000256" key="6">
    <source>
        <dbReference type="ARBA" id="ARBA00022490"/>
    </source>
</evidence>
<comment type="function">
    <text evidence="3 13">Endonuclease that specifically degrades the RNA of RNA-DNA hybrids.</text>
</comment>
<dbReference type="RefSeq" id="WP_087133990.1">
    <property type="nucleotide sequence ID" value="NZ_FUKP01000041.1"/>
</dbReference>
<comment type="cofactor">
    <cofactor evidence="12">
        <name>Mn(2+)</name>
        <dbReference type="ChEBI" id="CHEBI:29035"/>
    </cofactor>
    <cofactor evidence="12">
        <name>Mg(2+)</name>
        <dbReference type="ChEBI" id="CHEBI:18420"/>
    </cofactor>
    <text evidence="12">Manganese or magnesium. Binds 1 divalent metal ion per monomer in the absence of substrate. May bind a second metal ion after substrate binding.</text>
</comment>
<evidence type="ECO:0000256" key="11">
    <source>
        <dbReference type="ARBA" id="ARBA00023211"/>
    </source>
</evidence>
<dbReference type="Proteomes" id="UP000196230">
    <property type="component" value="Unassembled WGS sequence"/>
</dbReference>
<evidence type="ECO:0000256" key="13">
    <source>
        <dbReference type="RuleBase" id="RU003515"/>
    </source>
</evidence>
<evidence type="ECO:0000256" key="2">
    <source>
        <dbReference type="ARBA" id="ARBA00001946"/>
    </source>
</evidence>
<dbReference type="GO" id="GO:0032299">
    <property type="term" value="C:ribonuclease H2 complex"/>
    <property type="evidence" value="ECO:0007669"/>
    <property type="project" value="TreeGrafter"/>
</dbReference>
<dbReference type="InterPro" id="IPR022898">
    <property type="entry name" value="RNase_HII"/>
</dbReference>
<dbReference type="NCBIfam" id="NF000595">
    <property type="entry name" value="PRK00015.1-3"/>
    <property type="match status" value="1"/>
</dbReference>
<keyword evidence="11" id="KW-0464">Manganese</keyword>
<evidence type="ECO:0000313" key="16">
    <source>
        <dbReference type="Proteomes" id="UP000196230"/>
    </source>
</evidence>
<gene>
    <name evidence="15" type="ORF">FM125_06250</name>
</gene>
<dbReference type="Pfam" id="PF01351">
    <property type="entry name" value="RNase_HII"/>
    <property type="match status" value="1"/>
</dbReference>
<dbReference type="InterPro" id="IPR036397">
    <property type="entry name" value="RNaseH_sf"/>
</dbReference>
<evidence type="ECO:0000256" key="9">
    <source>
        <dbReference type="ARBA" id="ARBA00022759"/>
    </source>
</evidence>
<evidence type="ECO:0000313" key="15">
    <source>
        <dbReference type="EMBL" id="SJN26620.1"/>
    </source>
</evidence>
<proteinExistence type="inferred from homology"/>
<keyword evidence="9 12" id="KW-0255">Endonuclease</keyword>
<dbReference type="AlphaFoldDB" id="A0A1R4J3E0"/>
<organism evidence="15 16">
    <name type="scientific">Micrococcus lylae</name>
    <dbReference type="NCBI Taxonomy" id="1273"/>
    <lineage>
        <taxon>Bacteria</taxon>
        <taxon>Bacillati</taxon>
        <taxon>Actinomycetota</taxon>
        <taxon>Actinomycetes</taxon>
        <taxon>Micrococcales</taxon>
        <taxon>Micrococcaceae</taxon>
        <taxon>Micrococcus</taxon>
    </lineage>
</organism>